<keyword evidence="2" id="KW-1185">Reference proteome</keyword>
<evidence type="ECO:0000313" key="2">
    <source>
        <dbReference type="Proteomes" id="UP001058974"/>
    </source>
</evidence>
<comment type="caution">
    <text evidence="1">The sequence shown here is derived from an EMBL/GenBank/DDBJ whole genome shotgun (WGS) entry which is preliminary data.</text>
</comment>
<gene>
    <name evidence="1" type="ORF">KIW84_041194</name>
</gene>
<dbReference type="AlphaFoldDB" id="A0A9D4XCB8"/>
<accession>A0A9D4XCB8</accession>
<dbReference type="Proteomes" id="UP001058974">
    <property type="component" value="Chromosome 4"/>
</dbReference>
<reference evidence="1 2" key="1">
    <citation type="journal article" date="2022" name="Nat. Genet.">
        <title>Improved pea reference genome and pan-genome highlight genomic features and evolutionary characteristics.</title>
        <authorList>
            <person name="Yang T."/>
            <person name="Liu R."/>
            <person name="Luo Y."/>
            <person name="Hu S."/>
            <person name="Wang D."/>
            <person name="Wang C."/>
            <person name="Pandey M.K."/>
            <person name="Ge S."/>
            <person name="Xu Q."/>
            <person name="Li N."/>
            <person name="Li G."/>
            <person name="Huang Y."/>
            <person name="Saxena R.K."/>
            <person name="Ji Y."/>
            <person name="Li M."/>
            <person name="Yan X."/>
            <person name="He Y."/>
            <person name="Liu Y."/>
            <person name="Wang X."/>
            <person name="Xiang C."/>
            <person name="Varshney R.K."/>
            <person name="Ding H."/>
            <person name="Gao S."/>
            <person name="Zong X."/>
        </authorList>
    </citation>
    <scope>NUCLEOTIDE SEQUENCE [LARGE SCALE GENOMIC DNA]</scope>
    <source>
        <strain evidence="1 2">cv. Zhongwan 6</strain>
    </source>
</reference>
<organism evidence="1 2">
    <name type="scientific">Pisum sativum</name>
    <name type="common">Garden pea</name>
    <name type="synonym">Lathyrus oleraceus</name>
    <dbReference type="NCBI Taxonomy" id="3888"/>
    <lineage>
        <taxon>Eukaryota</taxon>
        <taxon>Viridiplantae</taxon>
        <taxon>Streptophyta</taxon>
        <taxon>Embryophyta</taxon>
        <taxon>Tracheophyta</taxon>
        <taxon>Spermatophyta</taxon>
        <taxon>Magnoliopsida</taxon>
        <taxon>eudicotyledons</taxon>
        <taxon>Gunneridae</taxon>
        <taxon>Pentapetalae</taxon>
        <taxon>rosids</taxon>
        <taxon>fabids</taxon>
        <taxon>Fabales</taxon>
        <taxon>Fabaceae</taxon>
        <taxon>Papilionoideae</taxon>
        <taxon>50 kb inversion clade</taxon>
        <taxon>NPAAA clade</taxon>
        <taxon>Hologalegina</taxon>
        <taxon>IRL clade</taxon>
        <taxon>Fabeae</taxon>
        <taxon>Lathyrus</taxon>
    </lineage>
</organism>
<dbReference type="Gramene" id="Psat04G0119400-T1">
    <property type="protein sequence ID" value="KAI5416056.1"/>
    <property type="gene ID" value="KIW84_041194"/>
</dbReference>
<proteinExistence type="predicted"/>
<name>A0A9D4XCB8_PEA</name>
<evidence type="ECO:0000313" key="1">
    <source>
        <dbReference type="EMBL" id="KAI5416056.1"/>
    </source>
</evidence>
<sequence length="86" mass="9825">MEVNIAFDLTKRELFEMPYPNGVEHKSDHYGSRLMRYTDKGEFIEGSSYIRFADSTVSGGFPSIMYTESLLSLPGDHMQAYEDDSD</sequence>
<dbReference type="EMBL" id="JAMSHJ010000004">
    <property type="protein sequence ID" value="KAI5416056.1"/>
    <property type="molecule type" value="Genomic_DNA"/>
</dbReference>
<protein>
    <submittedName>
        <fullName evidence="1">Uncharacterized protein</fullName>
    </submittedName>
</protein>